<gene>
    <name evidence="1" type="ORF">AFUS01_LOCUS19297</name>
</gene>
<sequence>MTICYTDKVATCR</sequence>
<proteinExistence type="predicted"/>
<evidence type="ECO:0000313" key="1">
    <source>
        <dbReference type="EMBL" id="CAG7730673.1"/>
    </source>
</evidence>
<reference evidence="1" key="1">
    <citation type="submission" date="2021-06" db="EMBL/GenBank/DDBJ databases">
        <authorList>
            <person name="Hodson N. C."/>
            <person name="Mongue J. A."/>
            <person name="Jaron S. K."/>
        </authorList>
    </citation>
    <scope>NUCLEOTIDE SEQUENCE</scope>
</reference>
<dbReference type="EMBL" id="CAJVCH010197992">
    <property type="protein sequence ID" value="CAG7730673.1"/>
    <property type="molecule type" value="Genomic_DNA"/>
</dbReference>
<comment type="caution">
    <text evidence="1">The sequence shown here is derived from an EMBL/GenBank/DDBJ whole genome shotgun (WGS) entry which is preliminary data.</text>
</comment>
<name>A0A8J2K042_9HEXA</name>
<feature type="non-terminal residue" evidence="1">
    <location>
        <position position="13"/>
    </location>
</feature>
<keyword evidence="2" id="KW-1185">Reference proteome</keyword>
<protein>
    <submittedName>
        <fullName evidence="1">Uncharacterized protein</fullName>
    </submittedName>
</protein>
<dbReference type="Proteomes" id="UP000708208">
    <property type="component" value="Unassembled WGS sequence"/>
</dbReference>
<evidence type="ECO:0000313" key="2">
    <source>
        <dbReference type="Proteomes" id="UP000708208"/>
    </source>
</evidence>
<organism evidence="1 2">
    <name type="scientific">Allacma fusca</name>
    <dbReference type="NCBI Taxonomy" id="39272"/>
    <lineage>
        <taxon>Eukaryota</taxon>
        <taxon>Metazoa</taxon>
        <taxon>Ecdysozoa</taxon>
        <taxon>Arthropoda</taxon>
        <taxon>Hexapoda</taxon>
        <taxon>Collembola</taxon>
        <taxon>Symphypleona</taxon>
        <taxon>Sminthuridae</taxon>
        <taxon>Allacma</taxon>
    </lineage>
</organism>
<accession>A0A8J2K042</accession>